<dbReference type="AlphaFoldDB" id="A0A9D3MZ92"/>
<organism evidence="1 2">
    <name type="scientific">Anguilla anguilla</name>
    <name type="common">European freshwater eel</name>
    <name type="synonym">Muraena anguilla</name>
    <dbReference type="NCBI Taxonomy" id="7936"/>
    <lineage>
        <taxon>Eukaryota</taxon>
        <taxon>Metazoa</taxon>
        <taxon>Chordata</taxon>
        <taxon>Craniata</taxon>
        <taxon>Vertebrata</taxon>
        <taxon>Euteleostomi</taxon>
        <taxon>Actinopterygii</taxon>
        <taxon>Neopterygii</taxon>
        <taxon>Teleostei</taxon>
        <taxon>Anguilliformes</taxon>
        <taxon>Anguillidae</taxon>
        <taxon>Anguilla</taxon>
    </lineage>
</organism>
<evidence type="ECO:0000313" key="1">
    <source>
        <dbReference type="EMBL" id="KAG5857420.1"/>
    </source>
</evidence>
<protein>
    <submittedName>
        <fullName evidence="1">Uncharacterized protein</fullName>
    </submittedName>
</protein>
<gene>
    <name evidence="1" type="ORF">ANANG_G00019280</name>
</gene>
<reference evidence="1" key="1">
    <citation type="submission" date="2021-01" db="EMBL/GenBank/DDBJ databases">
        <title>A chromosome-scale assembly of European eel, Anguilla anguilla.</title>
        <authorList>
            <person name="Henkel C."/>
            <person name="Jong-Raadsen S.A."/>
            <person name="Dufour S."/>
            <person name="Weltzien F.-A."/>
            <person name="Palstra A.P."/>
            <person name="Pelster B."/>
            <person name="Spaink H.P."/>
            <person name="Van Den Thillart G.E."/>
            <person name="Jansen H."/>
            <person name="Zahm M."/>
            <person name="Klopp C."/>
            <person name="Cedric C."/>
            <person name="Louis A."/>
            <person name="Berthelot C."/>
            <person name="Parey E."/>
            <person name="Roest Crollius H."/>
            <person name="Montfort J."/>
            <person name="Robinson-Rechavi M."/>
            <person name="Bucao C."/>
            <person name="Bouchez O."/>
            <person name="Gislard M."/>
            <person name="Lluch J."/>
            <person name="Milhes M."/>
            <person name="Lampietro C."/>
            <person name="Lopez Roques C."/>
            <person name="Donnadieu C."/>
            <person name="Braasch I."/>
            <person name="Desvignes T."/>
            <person name="Postlethwait J."/>
            <person name="Bobe J."/>
            <person name="Guiguen Y."/>
            <person name="Dirks R."/>
        </authorList>
    </citation>
    <scope>NUCLEOTIDE SEQUENCE</scope>
    <source>
        <strain evidence="1">Tag_6206</strain>
        <tissue evidence="1">Liver</tissue>
    </source>
</reference>
<name>A0A9D3MZ92_ANGAN</name>
<comment type="caution">
    <text evidence="1">The sequence shown here is derived from an EMBL/GenBank/DDBJ whole genome shotgun (WGS) entry which is preliminary data.</text>
</comment>
<proteinExistence type="predicted"/>
<keyword evidence="2" id="KW-1185">Reference proteome</keyword>
<accession>A0A9D3MZ92</accession>
<evidence type="ECO:0000313" key="2">
    <source>
        <dbReference type="Proteomes" id="UP001044222"/>
    </source>
</evidence>
<dbReference type="EMBL" id="JAFIRN010000001">
    <property type="protein sequence ID" value="KAG5857420.1"/>
    <property type="molecule type" value="Genomic_DNA"/>
</dbReference>
<dbReference type="Proteomes" id="UP001044222">
    <property type="component" value="Unassembled WGS sequence"/>
</dbReference>
<sequence>MPNFPNGLPPHSSGDSLPATCALNITSTAICRHSVSGTVTCTVYPAQSPVWRNIQHCHLRNTHLHIQKRSHKLTVWPRQR</sequence>